<feature type="compositionally biased region" description="Polar residues" evidence="1">
    <location>
        <begin position="645"/>
        <end position="656"/>
    </location>
</feature>
<feature type="region of interest" description="Disordered" evidence="1">
    <location>
        <begin position="1"/>
        <end position="32"/>
    </location>
</feature>
<feature type="compositionally biased region" description="Low complexity" evidence="1">
    <location>
        <begin position="575"/>
        <end position="589"/>
    </location>
</feature>
<feature type="compositionally biased region" description="Basic and acidic residues" evidence="1">
    <location>
        <begin position="564"/>
        <end position="574"/>
    </location>
</feature>
<feature type="compositionally biased region" description="Basic and acidic residues" evidence="1">
    <location>
        <begin position="474"/>
        <end position="494"/>
    </location>
</feature>
<evidence type="ECO:0000313" key="3">
    <source>
        <dbReference type="Proteomes" id="UP000276215"/>
    </source>
</evidence>
<feature type="compositionally biased region" description="Basic and acidic residues" evidence="1">
    <location>
        <begin position="447"/>
        <end position="458"/>
    </location>
</feature>
<dbReference type="OrthoDB" id="10690623at2759"/>
<dbReference type="EMBL" id="ML120369">
    <property type="protein sequence ID" value="RPB02179.1"/>
    <property type="molecule type" value="Genomic_DNA"/>
</dbReference>
<organism evidence="2 3">
    <name type="scientific">Choiromyces venosus 120613-1</name>
    <dbReference type="NCBI Taxonomy" id="1336337"/>
    <lineage>
        <taxon>Eukaryota</taxon>
        <taxon>Fungi</taxon>
        <taxon>Dikarya</taxon>
        <taxon>Ascomycota</taxon>
        <taxon>Pezizomycotina</taxon>
        <taxon>Pezizomycetes</taxon>
        <taxon>Pezizales</taxon>
        <taxon>Tuberaceae</taxon>
        <taxon>Choiromyces</taxon>
    </lineage>
</organism>
<feature type="compositionally biased region" description="Low complexity" evidence="1">
    <location>
        <begin position="499"/>
        <end position="511"/>
    </location>
</feature>
<keyword evidence="3" id="KW-1185">Reference proteome</keyword>
<reference evidence="2 3" key="1">
    <citation type="journal article" date="2018" name="Nat. Ecol. Evol.">
        <title>Pezizomycetes genomes reveal the molecular basis of ectomycorrhizal truffle lifestyle.</title>
        <authorList>
            <person name="Murat C."/>
            <person name="Payen T."/>
            <person name="Noel B."/>
            <person name="Kuo A."/>
            <person name="Morin E."/>
            <person name="Chen J."/>
            <person name="Kohler A."/>
            <person name="Krizsan K."/>
            <person name="Balestrini R."/>
            <person name="Da Silva C."/>
            <person name="Montanini B."/>
            <person name="Hainaut M."/>
            <person name="Levati E."/>
            <person name="Barry K.W."/>
            <person name="Belfiori B."/>
            <person name="Cichocki N."/>
            <person name="Clum A."/>
            <person name="Dockter R.B."/>
            <person name="Fauchery L."/>
            <person name="Guy J."/>
            <person name="Iotti M."/>
            <person name="Le Tacon F."/>
            <person name="Lindquist E.A."/>
            <person name="Lipzen A."/>
            <person name="Malagnac F."/>
            <person name="Mello A."/>
            <person name="Molinier V."/>
            <person name="Miyauchi S."/>
            <person name="Poulain J."/>
            <person name="Riccioni C."/>
            <person name="Rubini A."/>
            <person name="Sitrit Y."/>
            <person name="Splivallo R."/>
            <person name="Traeger S."/>
            <person name="Wang M."/>
            <person name="Zifcakova L."/>
            <person name="Wipf D."/>
            <person name="Zambonelli A."/>
            <person name="Paolocci F."/>
            <person name="Nowrousian M."/>
            <person name="Ottonello S."/>
            <person name="Baldrian P."/>
            <person name="Spatafora J.W."/>
            <person name="Henrissat B."/>
            <person name="Nagy L.G."/>
            <person name="Aury J.M."/>
            <person name="Wincker P."/>
            <person name="Grigoriev I.V."/>
            <person name="Bonfante P."/>
            <person name="Martin F.M."/>
        </authorList>
    </citation>
    <scope>NUCLEOTIDE SEQUENCE [LARGE SCALE GENOMIC DNA]</scope>
    <source>
        <strain evidence="2 3">120613-1</strain>
    </source>
</reference>
<sequence length="739" mass="79578">MTTIPPDSVDDPGDGSDPRYPWDPTIPSDKELEADAQMERGMILAAGDPHGKLPKAVTKKAESPVSLEEGEIAESSMAPSKVSPSRPAVAVSPRVGRRIPVRGGKRFSLPISGSRSSVELQTINRYPYSLTPTPRSISTSTSVSASNTSAPAIASSSSAGIPSRMGAQIPPGTPADVASLMAAQIPLLAKILREGGQLVDTNSGPVLRKMADTVAEGTAPHLAPQPAAHITSASTLAPSGDIGRSRFSIVIGPTYSSPPNPIGGQAIIPAITPFSLPLRSAIRQVPVQMTVPNANSAHKPASNQEFRPPNSNQVANHNLRKESEDEDRKRELRTRRSLEREVVPKQAENDLRGHPGFVSTVADHYSPRDQYSHGYPPAIISRNTGNSRVLGSDPGENTTRPAYPNRRSPREISSSHASGSTQFPETRSQHQRYDYPFPARQSSMDGRSQDSREFRREISPGPSRFRAPTGPRYPHLEYDHWAPSRDHYRRDTSPHRNRSASPPTSRNNSRSWNRDSESNGPRVEYPHSPSHERISRAQETSSMAAPPTNRNNQLAHARTLSSRDTVKPPPDRWSYRSGSPIPRSGGRNSRPPPFSASSNTGSPYSPPPGKSATPSTRPGTTVRMPRMRSDTPSYEPPEAFAESLHGTSSYFGNTFRTFPPPPSSEQPRAERLSMLPPSLAAQSEGDAGAGSAPPVSNPLGLRVRGLASDAGARARAQAQSQAQTKGSDRNVGGLFPKSP</sequence>
<name>A0A3N4JYQ5_9PEZI</name>
<feature type="compositionally biased region" description="Polar residues" evidence="1">
    <location>
        <begin position="537"/>
        <end position="563"/>
    </location>
</feature>
<feature type="compositionally biased region" description="Low complexity" evidence="1">
    <location>
        <begin position="707"/>
        <end position="723"/>
    </location>
</feature>
<feature type="region of interest" description="Disordered" evidence="1">
    <location>
        <begin position="293"/>
        <end position="739"/>
    </location>
</feature>
<dbReference type="Proteomes" id="UP000276215">
    <property type="component" value="Unassembled WGS sequence"/>
</dbReference>
<feature type="compositionally biased region" description="Polar residues" evidence="1">
    <location>
        <begin position="411"/>
        <end position="426"/>
    </location>
</feature>
<accession>A0A3N4JYQ5</accession>
<feature type="compositionally biased region" description="Basic and acidic residues" evidence="1">
    <location>
        <begin position="319"/>
        <end position="353"/>
    </location>
</feature>
<feature type="compositionally biased region" description="Polar residues" evidence="1">
    <location>
        <begin position="293"/>
        <end position="316"/>
    </location>
</feature>
<protein>
    <submittedName>
        <fullName evidence="2">Uncharacterized protein</fullName>
    </submittedName>
</protein>
<feature type="region of interest" description="Disordered" evidence="1">
    <location>
        <begin position="46"/>
        <end position="89"/>
    </location>
</feature>
<evidence type="ECO:0000256" key="1">
    <source>
        <dbReference type="SAM" id="MobiDB-lite"/>
    </source>
</evidence>
<gene>
    <name evidence="2" type="ORF">L873DRAFT_1842024</name>
</gene>
<evidence type="ECO:0000313" key="2">
    <source>
        <dbReference type="EMBL" id="RPB02179.1"/>
    </source>
</evidence>
<feature type="compositionally biased region" description="Polar residues" evidence="1">
    <location>
        <begin position="381"/>
        <end position="400"/>
    </location>
</feature>
<proteinExistence type="predicted"/>
<dbReference type="AlphaFoldDB" id="A0A3N4JYQ5"/>